<dbReference type="HOGENOM" id="CLU_1786972_0_0_1"/>
<dbReference type="VEuPathDB" id="FungiDB:GGTG_07105"/>
<evidence type="ECO:0000313" key="3">
    <source>
        <dbReference type="Proteomes" id="UP000006039"/>
    </source>
</evidence>
<accession>J3P0R0</accession>
<reference evidence="2" key="5">
    <citation type="submission" date="2018-04" db="UniProtKB">
        <authorList>
            <consortium name="EnsemblFungi"/>
        </authorList>
    </citation>
    <scope>IDENTIFICATION</scope>
    <source>
        <strain evidence="2">R3-111a-1</strain>
    </source>
</reference>
<dbReference type="GeneID" id="20347563"/>
<dbReference type="Proteomes" id="UP000006039">
    <property type="component" value="Unassembled WGS sequence"/>
</dbReference>
<keyword evidence="3" id="KW-1185">Reference proteome</keyword>
<dbReference type="AlphaFoldDB" id="J3P0R0"/>
<evidence type="ECO:0000313" key="1">
    <source>
        <dbReference type="EMBL" id="EJT77193.1"/>
    </source>
</evidence>
<name>J3P0R0_GAET3</name>
<dbReference type="EMBL" id="GL385397">
    <property type="protein sequence ID" value="EJT77193.1"/>
    <property type="molecule type" value="Genomic_DNA"/>
</dbReference>
<proteinExistence type="predicted"/>
<dbReference type="RefSeq" id="XP_009223193.1">
    <property type="nucleotide sequence ID" value="XM_009224929.1"/>
</dbReference>
<reference evidence="3" key="1">
    <citation type="submission" date="2010-07" db="EMBL/GenBank/DDBJ databases">
        <title>The genome sequence of Gaeumannomyces graminis var. tritici strain R3-111a-1.</title>
        <authorList>
            <consortium name="The Broad Institute Genome Sequencing Platform"/>
            <person name="Ma L.-J."/>
            <person name="Dead R."/>
            <person name="Young S."/>
            <person name="Zeng Q."/>
            <person name="Koehrsen M."/>
            <person name="Alvarado L."/>
            <person name="Berlin A."/>
            <person name="Chapman S.B."/>
            <person name="Chen Z."/>
            <person name="Freedman E."/>
            <person name="Gellesch M."/>
            <person name="Goldberg J."/>
            <person name="Griggs A."/>
            <person name="Gujja S."/>
            <person name="Heilman E.R."/>
            <person name="Heiman D."/>
            <person name="Hepburn T."/>
            <person name="Howarth C."/>
            <person name="Jen D."/>
            <person name="Larson L."/>
            <person name="Mehta T."/>
            <person name="Neiman D."/>
            <person name="Pearson M."/>
            <person name="Roberts A."/>
            <person name="Saif S."/>
            <person name="Shea T."/>
            <person name="Shenoy N."/>
            <person name="Sisk P."/>
            <person name="Stolte C."/>
            <person name="Sykes S."/>
            <person name="Walk T."/>
            <person name="White J."/>
            <person name="Yandava C."/>
            <person name="Haas B."/>
            <person name="Nusbaum C."/>
            <person name="Birren B."/>
        </authorList>
    </citation>
    <scope>NUCLEOTIDE SEQUENCE [LARGE SCALE GENOMIC DNA]</scope>
    <source>
        <strain evidence="3">R3-111a-1</strain>
    </source>
</reference>
<gene>
    <name evidence="2" type="primary">20347563</name>
    <name evidence="1" type="ORF">GGTG_07105</name>
</gene>
<evidence type="ECO:0000313" key="2">
    <source>
        <dbReference type="EnsemblFungi" id="EJT77193"/>
    </source>
</evidence>
<reference evidence="2" key="4">
    <citation type="journal article" date="2015" name="G3 (Bethesda)">
        <title>Genome sequences of three phytopathogenic species of the Magnaporthaceae family of fungi.</title>
        <authorList>
            <person name="Okagaki L.H."/>
            <person name="Nunes C.C."/>
            <person name="Sailsbery J."/>
            <person name="Clay B."/>
            <person name="Brown D."/>
            <person name="John T."/>
            <person name="Oh Y."/>
            <person name="Young N."/>
            <person name="Fitzgerald M."/>
            <person name="Haas B.J."/>
            <person name="Zeng Q."/>
            <person name="Young S."/>
            <person name="Adiconis X."/>
            <person name="Fan L."/>
            <person name="Levin J.Z."/>
            <person name="Mitchell T.K."/>
            <person name="Okubara P.A."/>
            <person name="Farman M.L."/>
            <person name="Kohn L.M."/>
            <person name="Birren B."/>
            <person name="Ma L.-J."/>
            <person name="Dean R.A."/>
        </authorList>
    </citation>
    <scope>NUCLEOTIDE SEQUENCE</scope>
    <source>
        <strain evidence="2">R3-111a-1</strain>
    </source>
</reference>
<reference evidence="1" key="2">
    <citation type="submission" date="2010-07" db="EMBL/GenBank/DDBJ databases">
        <authorList>
            <consortium name="The Broad Institute Genome Sequencing Platform"/>
            <consortium name="Broad Institute Genome Sequencing Center for Infectious Disease"/>
            <person name="Ma L.-J."/>
            <person name="Dead R."/>
            <person name="Young S."/>
            <person name="Zeng Q."/>
            <person name="Koehrsen M."/>
            <person name="Alvarado L."/>
            <person name="Berlin A."/>
            <person name="Chapman S.B."/>
            <person name="Chen Z."/>
            <person name="Freedman E."/>
            <person name="Gellesch M."/>
            <person name="Goldberg J."/>
            <person name="Griggs A."/>
            <person name="Gujja S."/>
            <person name="Heilman E.R."/>
            <person name="Heiman D."/>
            <person name="Hepburn T."/>
            <person name="Howarth C."/>
            <person name="Jen D."/>
            <person name="Larson L."/>
            <person name="Mehta T."/>
            <person name="Neiman D."/>
            <person name="Pearson M."/>
            <person name="Roberts A."/>
            <person name="Saif S."/>
            <person name="Shea T."/>
            <person name="Shenoy N."/>
            <person name="Sisk P."/>
            <person name="Stolte C."/>
            <person name="Sykes S."/>
            <person name="Walk T."/>
            <person name="White J."/>
            <person name="Yandava C."/>
            <person name="Haas B."/>
            <person name="Nusbaum C."/>
            <person name="Birren B."/>
        </authorList>
    </citation>
    <scope>NUCLEOTIDE SEQUENCE</scope>
    <source>
        <strain evidence="1">R3-111a-1</strain>
    </source>
</reference>
<protein>
    <submittedName>
        <fullName evidence="1 2">Uncharacterized protein</fullName>
    </submittedName>
</protein>
<sequence length="145" mass="16339">MAEKAALHKVDRQTGSTKPQAQMLCQLARYTAFRQTTVPKSLQMSVRVEFVPIHHRLLQSGTRRLPERPQALSITNERALLFKHVPVWALPILRGHAGTQITPRPLYQSCGPGRRAAADGPMHRRTSSGWSASRTVEMTMIGYLW</sequence>
<dbReference type="EnsemblFungi" id="EJT77193">
    <property type="protein sequence ID" value="EJT77193"/>
    <property type="gene ID" value="GGTG_07105"/>
</dbReference>
<organism evidence="1">
    <name type="scientific">Gaeumannomyces tritici (strain R3-111a-1)</name>
    <name type="common">Wheat and barley take-all root rot fungus</name>
    <name type="synonym">Gaeumannomyces graminis var. tritici</name>
    <dbReference type="NCBI Taxonomy" id="644352"/>
    <lineage>
        <taxon>Eukaryota</taxon>
        <taxon>Fungi</taxon>
        <taxon>Dikarya</taxon>
        <taxon>Ascomycota</taxon>
        <taxon>Pezizomycotina</taxon>
        <taxon>Sordariomycetes</taxon>
        <taxon>Sordariomycetidae</taxon>
        <taxon>Magnaporthales</taxon>
        <taxon>Magnaporthaceae</taxon>
        <taxon>Gaeumannomyces</taxon>
    </lineage>
</organism>
<reference evidence="1" key="3">
    <citation type="submission" date="2010-09" db="EMBL/GenBank/DDBJ databases">
        <title>Annotation of Gaeumannomyces graminis var. tritici R3-111a-1.</title>
        <authorList>
            <consortium name="The Broad Institute Genome Sequencing Platform"/>
            <person name="Ma L.-J."/>
            <person name="Dead R."/>
            <person name="Young S.K."/>
            <person name="Zeng Q."/>
            <person name="Gargeya S."/>
            <person name="Fitzgerald M."/>
            <person name="Haas B."/>
            <person name="Abouelleil A."/>
            <person name="Alvarado L."/>
            <person name="Arachchi H.M."/>
            <person name="Berlin A."/>
            <person name="Brown A."/>
            <person name="Chapman S.B."/>
            <person name="Chen Z."/>
            <person name="Dunbar C."/>
            <person name="Freedman E."/>
            <person name="Gearin G."/>
            <person name="Gellesch M."/>
            <person name="Goldberg J."/>
            <person name="Griggs A."/>
            <person name="Gujja S."/>
            <person name="Heiman D."/>
            <person name="Howarth C."/>
            <person name="Larson L."/>
            <person name="Lui A."/>
            <person name="MacDonald P.J.P."/>
            <person name="Mehta T."/>
            <person name="Montmayeur A."/>
            <person name="Murphy C."/>
            <person name="Neiman D."/>
            <person name="Pearson M."/>
            <person name="Priest M."/>
            <person name="Roberts A."/>
            <person name="Saif S."/>
            <person name="Shea T."/>
            <person name="Shenoy N."/>
            <person name="Sisk P."/>
            <person name="Stolte C."/>
            <person name="Sykes S."/>
            <person name="Yandava C."/>
            <person name="Wortman J."/>
            <person name="Nusbaum C."/>
            <person name="Birren B."/>
        </authorList>
    </citation>
    <scope>NUCLEOTIDE SEQUENCE</scope>
    <source>
        <strain evidence="1">R3-111a-1</strain>
    </source>
</reference>